<evidence type="ECO:0000256" key="3">
    <source>
        <dbReference type="ARBA" id="ARBA00023163"/>
    </source>
</evidence>
<keyword evidence="3" id="KW-0804">Transcription</keyword>
<dbReference type="Pfam" id="PF00440">
    <property type="entry name" value="TetR_N"/>
    <property type="match status" value="1"/>
</dbReference>
<dbReference type="PANTHER" id="PTHR30055:SF151">
    <property type="entry name" value="TRANSCRIPTIONAL REGULATORY PROTEIN"/>
    <property type="match status" value="1"/>
</dbReference>
<dbReference type="SUPFAM" id="SSF46689">
    <property type="entry name" value="Homeodomain-like"/>
    <property type="match status" value="1"/>
</dbReference>
<evidence type="ECO:0000256" key="2">
    <source>
        <dbReference type="ARBA" id="ARBA00023125"/>
    </source>
</evidence>
<evidence type="ECO:0000313" key="7">
    <source>
        <dbReference type="Proteomes" id="UP000001219"/>
    </source>
</evidence>
<feature type="DNA-binding region" description="H-T-H motif" evidence="4">
    <location>
        <begin position="29"/>
        <end position="48"/>
    </location>
</feature>
<reference evidence="6 7" key="2">
    <citation type="journal article" date="2010" name="Stand. Genomic Sci.">
        <title>Complete genome sequence of Gordonia bronchialis type strain (3410).</title>
        <authorList>
            <person name="Ivanova N."/>
            <person name="Sikorski J."/>
            <person name="Jando M."/>
            <person name="Lapidus A."/>
            <person name="Nolan M."/>
            <person name="Lucas S."/>
            <person name="Del Rio T.G."/>
            <person name="Tice H."/>
            <person name="Copeland A."/>
            <person name="Cheng J.F."/>
            <person name="Chen F."/>
            <person name="Bruce D."/>
            <person name="Goodwin L."/>
            <person name="Pitluck S."/>
            <person name="Mavromatis K."/>
            <person name="Ovchinnikova G."/>
            <person name="Pati A."/>
            <person name="Chen A."/>
            <person name="Palaniappan K."/>
            <person name="Land M."/>
            <person name="Hauser L."/>
            <person name="Chang Y.J."/>
            <person name="Jeffries C.D."/>
            <person name="Chain P."/>
            <person name="Saunders E."/>
            <person name="Han C."/>
            <person name="Detter J.C."/>
            <person name="Brettin T."/>
            <person name="Rohde M."/>
            <person name="Goker M."/>
            <person name="Bristow J."/>
            <person name="Eisen J.A."/>
            <person name="Markowitz V."/>
            <person name="Hugenholtz P."/>
            <person name="Klenk H.P."/>
            <person name="Kyrpides N.C."/>
        </authorList>
    </citation>
    <scope>NUCLEOTIDE SEQUENCE [LARGE SCALE GENOMIC DNA]</scope>
    <source>
        <strain evidence="7">ATCC 25592 / DSM 43247 / BCRC 13721 / JCM 3198 / KCTC 3076 / NBRC 16047 / NCTC 10667</strain>
    </source>
</reference>
<dbReference type="InterPro" id="IPR050109">
    <property type="entry name" value="HTH-type_TetR-like_transc_reg"/>
</dbReference>
<proteinExistence type="predicted"/>
<dbReference type="HOGENOM" id="CLU_069543_5_2_11"/>
<dbReference type="InterPro" id="IPR036271">
    <property type="entry name" value="Tet_transcr_reg_TetR-rel_C_sf"/>
</dbReference>
<dbReference type="Proteomes" id="UP000001219">
    <property type="component" value="Chromosome"/>
</dbReference>
<dbReference type="STRING" id="526226.Gbro_4679"/>
<protein>
    <submittedName>
        <fullName evidence="6">Regulatory protein TetR</fullName>
    </submittedName>
</protein>
<dbReference type="eggNOG" id="COG1309">
    <property type="taxonomic scope" value="Bacteria"/>
</dbReference>
<dbReference type="KEGG" id="gbr:Gbro_4679"/>
<dbReference type="Gene3D" id="1.10.357.10">
    <property type="entry name" value="Tetracycline Repressor, domain 2"/>
    <property type="match status" value="1"/>
</dbReference>
<feature type="domain" description="HTH tetR-type" evidence="5">
    <location>
        <begin position="6"/>
        <end position="66"/>
    </location>
</feature>
<evidence type="ECO:0000313" key="6">
    <source>
        <dbReference type="EMBL" id="ACY23803.1"/>
    </source>
</evidence>
<gene>
    <name evidence="6" type="ordered locus">Gbro_4679</name>
</gene>
<keyword evidence="7" id="KW-1185">Reference proteome</keyword>
<dbReference type="AlphaFoldDB" id="D0L855"/>
<keyword evidence="2 4" id="KW-0238">DNA-binding</keyword>
<accession>D0L855</accession>
<evidence type="ECO:0000259" key="5">
    <source>
        <dbReference type="PROSITE" id="PS50977"/>
    </source>
</evidence>
<evidence type="ECO:0000256" key="4">
    <source>
        <dbReference type="PROSITE-ProRule" id="PRU00335"/>
    </source>
</evidence>
<name>D0L855_GORB4</name>
<dbReference type="PROSITE" id="PS50977">
    <property type="entry name" value="HTH_TETR_2"/>
    <property type="match status" value="1"/>
</dbReference>
<dbReference type="InterPro" id="IPR001647">
    <property type="entry name" value="HTH_TetR"/>
</dbReference>
<dbReference type="InterPro" id="IPR009057">
    <property type="entry name" value="Homeodomain-like_sf"/>
</dbReference>
<reference evidence="7" key="1">
    <citation type="submission" date="2009-10" db="EMBL/GenBank/DDBJ databases">
        <title>The complete chromosome of Gordonia bronchialis DSM 43247.</title>
        <authorList>
            <consortium name="US DOE Joint Genome Institute (JGI-PGF)"/>
            <person name="Lucas S."/>
            <person name="Copeland A."/>
            <person name="Lapidus A."/>
            <person name="Glavina del Rio T."/>
            <person name="Dalin E."/>
            <person name="Tice H."/>
            <person name="Bruce D."/>
            <person name="Goodwin L."/>
            <person name="Pitluck S."/>
            <person name="Kyrpides N."/>
            <person name="Mavromatis K."/>
            <person name="Ivanova N."/>
            <person name="Ovchinnikova G."/>
            <person name="Saunders E."/>
            <person name="Brettin T."/>
            <person name="Detter J.C."/>
            <person name="Han C."/>
            <person name="Larimer F."/>
            <person name="Land M."/>
            <person name="Hauser L."/>
            <person name="Markowitz V."/>
            <person name="Cheng J.-F."/>
            <person name="Hugenholtz P."/>
            <person name="Woyke T."/>
            <person name="Wu D."/>
            <person name="Jando M."/>
            <person name="Schneider S."/>
            <person name="Goeker M."/>
            <person name="Klenk H.-P."/>
            <person name="Eisen J.A."/>
        </authorList>
    </citation>
    <scope>NUCLEOTIDE SEQUENCE [LARGE SCALE GENOMIC DNA]</scope>
    <source>
        <strain evidence="7">ATCC 25592 / DSM 43247 / BCRC 13721 / JCM 3198 / KCTC 3076 / NBRC 16047 / NCTC 10667</strain>
    </source>
</reference>
<dbReference type="EMBL" id="CP001802">
    <property type="protein sequence ID" value="ACY23803.1"/>
    <property type="molecule type" value="Genomic_DNA"/>
</dbReference>
<dbReference type="RefSeq" id="WP_012836281.1">
    <property type="nucleotide sequence ID" value="NC_013441.1"/>
</dbReference>
<dbReference type="GO" id="GO:0003700">
    <property type="term" value="F:DNA-binding transcription factor activity"/>
    <property type="evidence" value="ECO:0007669"/>
    <property type="project" value="TreeGrafter"/>
</dbReference>
<dbReference type="OrthoDB" id="3358037at2"/>
<dbReference type="PANTHER" id="PTHR30055">
    <property type="entry name" value="HTH-TYPE TRANSCRIPTIONAL REGULATOR RUTR"/>
    <property type="match status" value="1"/>
</dbReference>
<sequence>MPPTPSLDRQTIVDAAIRILATDGPDGLSMRRLAADLDTKPMTLYHYVPNKSALLSMALSDVAASIPWTPPTGTPTQRMAGIVMDMYERLGELPWVVSILTTGTNVGVPALTLAEQFLDATSELGLDDQRSLDLWRACWYLVQSELGWQETLARRKPGETSWHERLTPDDLIGLPRVAGLLGSWPNLSRAFDLREAVQAQIEGVLAMAGISER</sequence>
<organism evidence="6 7">
    <name type="scientific">Gordonia bronchialis (strain ATCC 25592 / DSM 43247 / BCRC 13721 / JCM 3198 / KCTC 3076 / NBRC 16047 / NCTC 10667)</name>
    <name type="common">Rhodococcus bronchialis</name>
    <dbReference type="NCBI Taxonomy" id="526226"/>
    <lineage>
        <taxon>Bacteria</taxon>
        <taxon>Bacillati</taxon>
        <taxon>Actinomycetota</taxon>
        <taxon>Actinomycetes</taxon>
        <taxon>Mycobacteriales</taxon>
        <taxon>Gordoniaceae</taxon>
        <taxon>Gordonia</taxon>
    </lineage>
</organism>
<keyword evidence="1" id="KW-0805">Transcription regulation</keyword>
<dbReference type="SUPFAM" id="SSF48498">
    <property type="entry name" value="Tetracyclin repressor-like, C-terminal domain"/>
    <property type="match status" value="1"/>
</dbReference>
<dbReference type="GO" id="GO:0000976">
    <property type="term" value="F:transcription cis-regulatory region binding"/>
    <property type="evidence" value="ECO:0007669"/>
    <property type="project" value="TreeGrafter"/>
</dbReference>
<evidence type="ECO:0000256" key="1">
    <source>
        <dbReference type="ARBA" id="ARBA00023015"/>
    </source>
</evidence>